<dbReference type="Proteomes" id="UP000325755">
    <property type="component" value="Chromosome"/>
</dbReference>
<evidence type="ECO:0000313" key="1">
    <source>
        <dbReference type="EMBL" id="QFY43524.1"/>
    </source>
</evidence>
<keyword evidence="2" id="KW-1185">Reference proteome</keyword>
<proteinExistence type="predicted"/>
<sequence length="67" mass="7427">MSEAVAANPVPSYRDLIKEVFIDPIRTAVVVDDEYPTLDKLLQKSIESREPLINSQNLGCCAGAQFF</sequence>
<organism evidence="1 2">
    <name type="scientific">Candidatus Methylospira mobilis</name>
    <dbReference type="NCBI Taxonomy" id="1808979"/>
    <lineage>
        <taxon>Bacteria</taxon>
        <taxon>Pseudomonadati</taxon>
        <taxon>Pseudomonadota</taxon>
        <taxon>Gammaproteobacteria</taxon>
        <taxon>Methylococcales</taxon>
        <taxon>Methylococcaceae</taxon>
        <taxon>Candidatus Methylospira</taxon>
    </lineage>
</organism>
<dbReference type="KEGG" id="mmob:F6R98_13595"/>
<dbReference type="InParanoid" id="A0A5Q0BMT5"/>
<dbReference type="EMBL" id="CP044205">
    <property type="protein sequence ID" value="QFY43524.1"/>
    <property type="molecule type" value="Genomic_DNA"/>
</dbReference>
<evidence type="ECO:0000313" key="2">
    <source>
        <dbReference type="Proteomes" id="UP000325755"/>
    </source>
</evidence>
<dbReference type="AlphaFoldDB" id="A0A5Q0BMT5"/>
<accession>A0A5Q0BMT5</accession>
<dbReference type="RefSeq" id="WP_153249508.1">
    <property type="nucleotide sequence ID" value="NZ_CP044205.1"/>
</dbReference>
<reference evidence="1 2" key="1">
    <citation type="submission" date="2019-09" db="EMBL/GenBank/DDBJ databases">
        <title>Ecophysiology of the spiral-shaped methanotroph Methylospira mobilis as revealed by the complete genome sequence.</title>
        <authorList>
            <person name="Oshkin I.Y."/>
            <person name="Dedysh S.N."/>
            <person name="Miroshnikov K."/>
            <person name="Danilova O.V."/>
            <person name="Hakobyan A."/>
            <person name="Liesack W."/>
        </authorList>
    </citation>
    <scope>NUCLEOTIDE SEQUENCE [LARGE SCALE GENOMIC DNA]</scope>
    <source>
        <strain evidence="1 2">Shm1</strain>
    </source>
</reference>
<gene>
    <name evidence="1" type="ORF">F6R98_13595</name>
</gene>
<name>A0A5Q0BMT5_9GAMM</name>
<protein>
    <submittedName>
        <fullName evidence="1">Uncharacterized protein</fullName>
    </submittedName>
</protein>